<accession>A0ABT4D801</accession>
<evidence type="ECO:0000256" key="4">
    <source>
        <dbReference type="ARBA" id="ARBA00022840"/>
    </source>
</evidence>
<dbReference type="PANTHER" id="PTHR43335:SF4">
    <property type="entry name" value="ABC TRANSPORTER, ATP-BINDING PROTEIN"/>
    <property type="match status" value="1"/>
</dbReference>
<dbReference type="InterPro" id="IPR027417">
    <property type="entry name" value="P-loop_NTPase"/>
</dbReference>
<keyword evidence="2" id="KW-0813">Transport</keyword>
<comment type="caution">
    <text evidence="6">The sequence shown here is derived from an EMBL/GenBank/DDBJ whole genome shotgun (WGS) entry which is preliminary data.</text>
</comment>
<protein>
    <submittedName>
        <fullName evidence="6">ABC transporter ATP-binding protein</fullName>
    </submittedName>
</protein>
<reference evidence="6" key="1">
    <citation type="submission" date="2022-12" db="EMBL/GenBank/DDBJ databases">
        <title>Clostridium sp. nov., isolated from industrial wastewater.</title>
        <authorList>
            <person name="Jiayan W."/>
        </authorList>
    </citation>
    <scope>NUCLEOTIDE SEQUENCE</scope>
    <source>
        <strain evidence="6">ZC22-4</strain>
    </source>
</reference>
<evidence type="ECO:0000259" key="5">
    <source>
        <dbReference type="PROSITE" id="PS50893"/>
    </source>
</evidence>
<dbReference type="Proteomes" id="UP001144612">
    <property type="component" value="Unassembled WGS sequence"/>
</dbReference>
<dbReference type="PROSITE" id="PS50893">
    <property type="entry name" value="ABC_TRANSPORTER_2"/>
    <property type="match status" value="1"/>
</dbReference>
<gene>
    <name evidence="6" type="ORF">OW729_00970</name>
</gene>
<dbReference type="CDD" id="cd03230">
    <property type="entry name" value="ABC_DR_subfamily_A"/>
    <property type="match status" value="1"/>
</dbReference>
<dbReference type="PROSITE" id="PS00211">
    <property type="entry name" value="ABC_TRANSPORTER_1"/>
    <property type="match status" value="1"/>
</dbReference>
<sequence>MVIETYNLTKQFNDKGGFKNISLSVKEGEVFSFLGKNGAGKSTFIRTLVGMLYPTDGSGFILGKPIGNIEAKKKMGYLPELFQYHSWLTGYQLLFNHGLLYKMNKNDLKNRISEVLGIVGLKGHEHKKINQYSKGMKQRIGLGCAILCDPKLLFLDEPTSALDPVGRKHVRDIILRLKNEGKTIFLNTHLLSEVELVSDRVAILDKGEIKKIGTLKELMYSPLVLSIGNCSEKIISELKSFDPCLQKIENEIEMHIHNDEVIPKIAESIVKNKGLLYMMKRKENILEELFIKTVGEEEEA</sequence>
<name>A0ABT4D801_9CLOT</name>
<dbReference type="SMART" id="SM00382">
    <property type="entry name" value="AAA"/>
    <property type="match status" value="1"/>
</dbReference>
<evidence type="ECO:0000256" key="1">
    <source>
        <dbReference type="ARBA" id="ARBA00005417"/>
    </source>
</evidence>
<dbReference type="SUPFAM" id="SSF52540">
    <property type="entry name" value="P-loop containing nucleoside triphosphate hydrolases"/>
    <property type="match status" value="1"/>
</dbReference>
<organism evidence="6 7">
    <name type="scientific">Clostridium brassicae</name>
    <dbReference type="NCBI Taxonomy" id="2999072"/>
    <lineage>
        <taxon>Bacteria</taxon>
        <taxon>Bacillati</taxon>
        <taxon>Bacillota</taxon>
        <taxon>Clostridia</taxon>
        <taxon>Eubacteriales</taxon>
        <taxon>Clostridiaceae</taxon>
        <taxon>Clostridium</taxon>
    </lineage>
</organism>
<dbReference type="InterPro" id="IPR003593">
    <property type="entry name" value="AAA+_ATPase"/>
</dbReference>
<evidence type="ECO:0000313" key="7">
    <source>
        <dbReference type="Proteomes" id="UP001144612"/>
    </source>
</evidence>
<dbReference type="PANTHER" id="PTHR43335">
    <property type="entry name" value="ABC TRANSPORTER, ATP-BINDING PROTEIN"/>
    <property type="match status" value="1"/>
</dbReference>
<dbReference type="RefSeq" id="WP_268059526.1">
    <property type="nucleotide sequence ID" value="NZ_JAPQFJ010000001.1"/>
</dbReference>
<evidence type="ECO:0000256" key="3">
    <source>
        <dbReference type="ARBA" id="ARBA00022741"/>
    </source>
</evidence>
<comment type="similarity">
    <text evidence="1">Belongs to the ABC transporter superfamily.</text>
</comment>
<keyword evidence="3" id="KW-0547">Nucleotide-binding</keyword>
<dbReference type="GO" id="GO:0005524">
    <property type="term" value="F:ATP binding"/>
    <property type="evidence" value="ECO:0007669"/>
    <property type="project" value="UniProtKB-KW"/>
</dbReference>
<proteinExistence type="inferred from homology"/>
<feature type="domain" description="ABC transporter" evidence="5">
    <location>
        <begin position="3"/>
        <end position="231"/>
    </location>
</feature>
<keyword evidence="4 6" id="KW-0067">ATP-binding</keyword>
<evidence type="ECO:0000313" key="6">
    <source>
        <dbReference type="EMBL" id="MCY6957169.1"/>
    </source>
</evidence>
<dbReference type="Gene3D" id="3.40.50.300">
    <property type="entry name" value="P-loop containing nucleotide triphosphate hydrolases"/>
    <property type="match status" value="1"/>
</dbReference>
<dbReference type="Pfam" id="PF00005">
    <property type="entry name" value="ABC_tran"/>
    <property type="match status" value="1"/>
</dbReference>
<keyword evidence="7" id="KW-1185">Reference proteome</keyword>
<dbReference type="InterPro" id="IPR003439">
    <property type="entry name" value="ABC_transporter-like_ATP-bd"/>
</dbReference>
<dbReference type="EMBL" id="JAPQFJ010000001">
    <property type="protein sequence ID" value="MCY6957169.1"/>
    <property type="molecule type" value="Genomic_DNA"/>
</dbReference>
<evidence type="ECO:0000256" key="2">
    <source>
        <dbReference type="ARBA" id="ARBA00022448"/>
    </source>
</evidence>
<dbReference type="InterPro" id="IPR017871">
    <property type="entry name" value="ABC_transporter-like_CS"/>
</dbReference>